<dbReference type="SUPFAM" id="SSF46458">
    <property type="entry name" value="Globin-like"/>
    <property type="match status" value="1"/>
</dbReference>
<evidence type="ECO:0000256" key="1">
    <source>
        <dbReference type="ARBA" id="ARBA00022448"/>
    </source>
</evidence>
<reference evidence="5" key="1">
    <citation type="submission" date="2023-07" db="EMBL/GenBank/DDBJ databases">
        <title>The genome sequence of Rhodocytophaga aerolata KACC 12507.</title>
        <authorList>
            <person name="Zhang X."/>
        </authorList>
    </citation>
    <scope>NUCLEOTIDE SEQUENCE</scope>
    <source>
        <strain evidence="5">KACC 12507</strain>
    </source>
</reference>
<dbReference type="RefSeq" id="WP_302039005.1">
    <property type="nucleotide sequence ID" value="NZ_JAUKPO010000010.1"/>
</dbReference>
<dbReference type="Pfam" id="PF01152">
    <property type="entry name" value="Bac_globin"/>
    <property type="match status" value="1"/>
</dbReference>
<evidence type="ECO:0000256" key="3">
    <source>
        <dbReference type="ARBA" id="ARBA00022723"/>
    </source>
</evidence>
<evidence type="ECO:0000256" key="4">
    <source>
        <dbReference type="ARBA" id="ARBA00023004"/>
    </source>
</evidence>
<proteinExistence type="predicted"/>
<dbReference type="Gene3D" id="1.10.490.10">
    <property type="entry name" value="Globins"/>
    <property type="match status" value="1"/>
</dbReference>
<name>A0ABT8R8B2_9BACT</name>
<accession>A0ABT8R8B2</accession>
<evidence type="ECO:0000313" key="5">
    <source>
        <dbReference type="EMBL" id="MDO1448204.1"/>
    </source>
</evidence>
<sequence length="130" mass="15160">MQAIKKDIQDRKDIHLLVDSFYNKVNNDTLLSPVFNEKAGVSWEKHLPIMYDFWSTMLLGDKSYRGNPFMKHIPLPINKVHFEKWLSLFLATVDEHFTGETAEEAKTRARNIAGVFQYKLEHIHAGNPQF</sequence>
<dbReference type="CDD" id="cd08916">
    <property type="entry name" value="TrHb3_P"/>
    <property type="match status" value="1"/>
</dbReference>
<keyword evidence="1" id="KW-0813">Transport</keyword>
<keyword evidence="4" id="KW-0408">Iron</keyword>
<dbReference type="InterPro" id="IPR012292">
    <property type="entry name" value="Globin/Proto"/>
</dbReference>
<dbReference type="EMBL" id="JAUKPO010000010">
    <property type="protein sequence ID" value="MDO1448204.1"/>
    <property type="molecule type" value="Genomic_DNA"/>
</dbReference>
<dbReference type="InterPro" id="IPR009050">
    <property type="entry name" value="Globin-like_sf"/>
</dbReference>
<organism evidence="5 6">
    <name type="scientific">Rhodocytophaga aerolata</name>
    <dbReference type="NCBI Taxonomy" id="455078"/>
    <lineage>
        <taxon>Bacteria</taxon>
        <taxon>Pseudomonadati</taxon>
        <taxon>Bacteroidota</taxon>
        <taxon>Cytophagia</taxon>
        <taxon>Cytophagales</taxon>
        <taxon>Rhodocytophagaceae</taxon>
        <taxon>Rhodocytophaga</taxon>
    </lineage>
</organism>
<gene>
    <name evidence="5" type="ORF">Q0590_18160</name>
</gene>
<keyword evidence="2" id="KW-0349">Heme</keyword>
<dbReference type="Proteomes" id="UP001168528">
    <property type="component" value="Unassembled WGS sequence"/>
</dbReference>
<evidence type="ECO:0000313" key="6">
    <source>
        <dbReference type="Proteomes" id="UP001168528"/>
    </source>
</evidence>
<comment type="caution">
    <text evidence="5">The sequence shown here is derived from an EMBL/GenBank/DDBJ whole genome shotgun (WGS) entry which is preliminary data.</text>
</comment>
<protein>
    <submittedName>
        <fullName evidence="5">Group III truncated hemoglobin</fullName>
    </submittedName>
</protein>
<dbReference type="InterPro" id="IPR001486">
    <property type="entry name" value="Hemoglobin_trunc"/>
</dbReference>
<keyword evidence="3" id="KW-0479">Metal-binding</keyword>
<evidence type="ECO:0000256" key="2">
    <source>
        <dbReference type="ARBA" id="ARBA00022617"/>
    </source>
</evidence>
<keyword evidence="6" id="KW-1185">Reference proteome</keyword>